<keyword evidence="1" id="KW-0812">Transmembrane</keyword>
<keyword evidence="3" id="KW-1185">Reference proteome</keyword>
<protein>
    <recommendedName>
        <fullName evidence="4">Vitamin K epoxide reductase domain-containing protein</fullName>
    </recommendedName>
</protein>
<proteinExistence type="predicted"/>
<dbReference type="EMBL" id="CADCST010000085">
    <property type="protein sequence ID" value="CAA9198956.1"/>
    <property type="molecule type" value="Genomic_DNA"/>
</dbReference>
<evidence type="ECO:0000313" key="3">
    <source>
        <dbReference type="Proteomes" id="UP000474567"/>
    </source>
</evidence>
<evidence type="ECO:0008006" key="4">
    <source>
        <dbReference type="Google" id="ProtNLM"/>
    </source>
</evidence>
<comment type="caution">
    <text evidence="2">The sequence shown here is derived from an EMBL/GenBank/DDBJ whole genome shotgun (WGS) entry which is preliminary data.</text>
</comment>
<organism evidence="2 3">
    <name type="scientific">Flavobacterium collinsii</name>
    <dbReference type="NCBI Taxonomy" id="1114861"/>
    <lineage>
        <taxon>Bacteria</taxon>
        <taxon>Pseudomonadati</taxon>
        <taxon>Bacteroidota</taxon>
        <taxon>Flavobacteriia</taxon>
        <taxon>Flavobacteriales</taxon>
        <taxon>Flavobacteriaceae</taxon>
        <taxon>Flavobacterium</taxon>
    </lineage>
</organism>
<keyword evidence="1" id="KW-0472">Membrane</keyword>
<evidence type="ECO:0000256" key="1">
    <source>
        <dbReference type="SAM" id="Phobius"/>
    </source>
</evidence>
<feature type="transmembrane region" description="Helical" evidence="1">
    <location>
        <begin position="100"/>
        <end position="120"/>
    </location>
</feature>
<dbReference type="Pfam" id="PF17329">
    <property type="entry name" value="DUF5367"/>
    <property type="match status" value="1"/>
</dbReference>
<name>A0ABM8KJC7_9FLAO</name>
<feature type="transmembrane region" description="Helical" evidence="1">
    <location>
        <begin position="36"/>
        <end position="57"/>
    </location>
</feature>
<feature type="transmembrane region" description="Helical" evidence="1">
    <location>
        <begin position="7"/>
        <end position="24"/>
    </location>
</feature>
<dbReference type="Proteomes" id="UP000474567">
    <property type="component" value="Unassembled WGS sequence"/>
</dbReference>
<accession>A0ABM8KJC7</accession>
<sequence>MKYSRGIFSGFIVWLCVSISFYLLDNIPLLKDYFLIQAAIVMVLIVFYAIVGAKFYYQKKYNINGFALGVLMSGTALFLDVLITVPFVEIPEGRSYESFFTSPILWALATINAFSVYIYWKRKIKP</sequence>
<feature type="transmembrane region" description="Helical" evidence="1">
    <location>
        <begin position="66"/>
        <end position="88"/>
    </location>
</feature>
<dbReference type="RefSeq" id="WP_173966446.1">
    <property type="nucleotide sequence ID" value="NZ_CADCST010000085.1"/>
</dbReference>
<keyword evidence="1" id="KW-1133">Transmembrane helix</keyword>
<dbReference type="InterPro" id="IPR020509">
    <property type="entry name" value="Uncharacterised_YnzE"/>
</dbReference>
<evidence type="ECO:0000313" key="2">
    <source>
        <dbReference type="EMBL" id="CAA9198956.1"/>
    </source>
</evidence>
<reference evidence="2 3" key="1">
    <citation type="submission" date="2020-02" db="EMBL/GenBank/DDBJ databases">
        <authorList>
            <person name="Criscuolo A."/>
        </authorList>
    </citation>
    <scope>NUCLEOTIDE SEQUENCE [LARGE SCALE GENOMIC DNA]</scope>
    <source>
        <strain evidence="2">CECT7796</strain>
    </source>
</reference>
<gene>
    <name evidence="2" type="ORF">FLACOL7796_02493</name>
</gene>